<evidence type="ECO:0000313" key="2">
    <source>
        <dbReference type="EMBL" id="ESK90354.1"/>
    </source>
</evidence>
<evidence type="ECO:0000313" key="3">
    <source>
        <dbReference type="Proteomes" id="UP000017559"/>
    </source>
</evidence>
<dbReference type="Proteomes" id="UP000017559">
    <property type="component" value="Unassembled WGS sequence"/>
</dbReference>
<sequence length="168" mass="17525">MSEVAKLLKALPNLASDLDSAGVLRATLPFNGQIDLDTFDSENFLGSIAVLDPAALQASVKSVDQKEIAENVISIVAGIPKAGDSKKRKRGTAKKSRKPRAPQPSGTGGKSSDKRQKTGASKGKQAVKSTDMTGEEGSSNTEVAKPVAAAKKTRVLPGGVRRSKCHCL</sequence>
<proteinExistence type="predicted"/>
<keyword evidence="3" id="KW-1185">Reference proteome</keyword>
<protein>
    <submittedName>
        <fullName evidence="2">Uncharacterized protein</fullName>
    </submittedName>
</protein>
<accession>V2YF89</accession>
<dbReference type="HOGENOM" id="CLU_1586912_0_0_1"/>
<dbReference type="KEGG" id="mrr:Moror_13737"/>
<evidence type="ECO:0000256" key="1">
    <source>
        <dbReference type="SAM" id="MobiDB-lite"/>
    </source>
</evidence>
<dbReference type="AlphaFoldDB" id="V2YF89"/>
<organism evidence="2 3">
    <name type="scientific">Moniliophthora roreri (strain MCA 2997)</name>
    <name type="common">Cocoa frosty pod rot fungus</name>
    <name type="synonym">Crinipellis roreri</name>
    <dbReference type="NCBI Taxonomy" id="1381753"/>
    <lineage>
        <taxon>Eukaryota</taxon>
        <taxon>Fungi</taxon>
        <taxon>Dikarya</taxon>
        <taxon>Basidiomycota</taxon>
        <taxon>Agaricomycotina</taxon>
        <taxon>Agaricomycetes</taxon>
        <taxon>Agaricomycetidae</taxon>
        <taxon>Agaricales</taxon>
        <taxon>Marasmiineae</taxon>
        <taxon>Marasmiaceae</taxon>
        <taxon>Moniliophthora</taxon>
    </lineage>
</organism>
<name>V2YF89_MONRO</name>
<reference evidence="2 3" key="1">
    <citation type="journal article" date="2014" name="BMC Genomics">
        <title>Genome and secretome analysis of the hemibiotrophic fungal pathogen, Moniliophthora roreri, which causes frosty pod rot disease of cacao: mechanisms of the biotrophic and necrotrophic phases.</title>
        <authorList>
            <person name="Meinhardt L.W."/>
            <person name="Costa G.G.L."/>
            <person name="Thomazella D.P.T."/>
            <person name="Teixeira P.J.P.L."/>
            <person name="Carazzolle M.F."/>
            <person name="Schuster S.C."/>
            <person name="Carlson J.E."/>
            <person name="Guiltinan M.J."/>
            <person name="Mieczkowski P."/>
            <person name="Farmer A."/>
            <person name="Ramaraj T."/>
            <person name="Crozier J."/>
            <person name="Davis R.E."/>
            <person name="Shao J."/>
            <person name="Melnick R.L."/>
            <person name="Pereira G.A.G."/>
            <person name="Bailey B.A."/>
        </authorList>
    </citation>
    <scope>NUCLEOTIDE SEQUENCE [LARGE SCALE GENOMIC DNA]</scope>
    <source>
        <strain evidence="2 3">MCA 2997</strain>
    </source>
</reference>
<gene>
    <name evidence="2" type="ORF">Moror_13737</name>
</gene>
<feature type="compositionally biased region" description="Basic residues" evidence="1">
    <location>
        <begin position="86"/>
        <end position="100"/>
    </location>
</feature>
<feature type="region of interest" description="Disordered" evidence="1">
    <location>
        <begin position="79"/>
        <end position="168"/>
    </location>
</feature>
<dbReference type="EMBL" id="AWSO01000455">
    <property type="protein sequence ID" value="ESK90354.1"/>
    <property type="molecule type" value="Genomic_DNA"/>
</dbReference>
<feature type="compositionally biased region" description="Polar residues" evidence="1">
    <location>
        <begin position="127"/>
        <end position="142"/>
    </location>
</feature>
<comment type="caution">
    <text evidence="2">The sequence shown here is derived from an EMBL/GenBank/DDBJ whole genome shotgun (WGS) entry which is preliminary data.</text>
</comment>
<dbReference type="OrthoDB" id="10448108at2759"/>